<sequence length="447" mass="45809">MISKKVIIIGLLSVNTGLFAQAGNVGINTTTPGTTLDVNGAITNRETAVAVASNAVTVPANVSQVQLTGAATATVTITAPAAPNAGQRLVIFNNTTGGFGATLNGVTIPNGKALEFVYSNSGWRATDGGAVGTAGVNIYNTDGSLNGNRTVSQGANTLTFTGNQVNAFSVDGNTLSVDAANHRIGIGTSTPDTPLTVQTPDNNFGFNHTNGTISLKSYIGGGKGFFGTTTPNDLYLVTNNTNQATITSAGNFGIRTSTPDHTLDVNGNVRFRSVASVTSAANSGILLADGGGAVSQISTNDFVGSLKIPSNIFNAEQTTNISTNLPGNLTENTVVFGTVNINAAGGGTWNAANNTYTVAKAGIYQIIAGVQLGNVDTNSNYGLYIKAGSTNWPFAGLRQTGSLMVFAGTYVKLLAAGDVIYCYSQTNAGGPSYRQNTAFMHIVYTPL</sequence>
<keyword evidence="1" id="KW-0732">Signal</keyword>
<feature type="signal peptide" evidence="1">
    <location>
        <begin position="1"/>
        <end position="22"/>
    </location>
</feature>
<feature type="chain" id="PRO_5045409997" description="C1q domain-containing protein" evidence="1">
    <location>
        <begin position="23"/>
        <end position="447"/>
    </location>
</feature>
<reference evidence="2 3" key="1">
    <citation type="submission" date="2023-08" db="EMBL/GenBank/DDBJ databases">
        <authorList>
            <person name="Maltman C."/>
        </authorList>
    </citation>
    <scope>NUCLEOTIDE SEQUENCE [LARGE SCALE GENOMIC DNA]</scope>
    <source>
        <strain evidence="2 3">ES2</strain>
    </source>
</reference>
<comment type="caution">
    <text evidence="2">The sequence shown here is derived from an EMBL/GenBank/DDBJ whole genome shotgun (WGS) entry which is preliminary data.</text>
</comment>
<evidence type="ECO:0000313" key="2">
    <source>
        <dbReference type="EMBL" id="MDR4953634.1"/>
    </source>
</evidence>
<accession>A0ABU1E723</accession>
<dbReference type="EMBL" id="JAVIXS010000015">
    <property type="protein sequence ID" value="MDR4953634.1"/>
    <property type="molecule type" value="Genomic_DNA"/>
</dbReference>
<evidence type="ECO:0000313" key="3">
    <source>
        <dbReference type="Proteomes" id="UP001260959"/>
    </source>
</evidence>
<dbReference type="RefSeq" id="WP_309522634.1">
    <property type="nucleotide sequence ID" value="NZ_JAVIXS010000015.1"/>
</dbReference>
<keyword evidence="3" id="KW-1185">Reference proteome</keyword>
<name>A0ABU1E723_9FLAO</name>
<organism evidence="2 3">
    <name type="scientific">Chryseobacterium metallicongregator</name>
    <dbReference type="NCBI Taxonomy" id="3073042"/>
    <lineage>
        <taxon>Bacteria</taxon>
        <taxon>Pseudomonadati</taxon>
        <taxon>Bacteroidota</taxon>
        <taxon>Flavobacteriia</taxon>
        <taxon>Flavobacteriales</taxon>
        <taxon>Weeksellaceae</taxon>
        <taxon>Chryseobacterium group</taxon>
        <taxon>Chryseobacterium</taxon>
    </lineage>
</organism>
<proteinExistence type="predicted"/>
<evidence type="ECO:0008006" key="4">
    <source>
        <dbReference type="Google" id="ProtNLM"/>
    </source>
</evidence>
<dbReference type="Proteomes" id="UP001260959">
    <property type="component" value="Unassembled WGS sequence"/>
</dbReference>
<evidence type="ECO:0000256" key="1">
    <source>
        <dbReference type="SAM" id="SignalP"/>
    </source>
</evidence>
<protein>
    <recommendedName>
        <fullName evidence="4">C1q domain-containing protein</fullName>
    </recommendedName>
</protein>
<gene>
    <name evidence="2" type="ORF">REB14_15755</name>
</gene>